<dbReference type="AlphaFoldDB" id="A0A1F6MPN1"/>
<reference evidence="3 4" key="1">
    <citation type="journal article" date="2016" name="Nat. Commun.">
        <title>Thousands of microbial genomes shed light on interconnected biogeochemical processes in an aquifer system.</title>
        <authorList>
            <person name="Anantharaman K."/>
            <person name="Brown C.T."/>
            <person name="Hug L.A."/>
            <person name="Sharon I."/>
            <person name="Castelle C.J."/>
            <person name="Probst A.J."/>
            <person name="Thomas B.C."/>
            <person name="Singh A."/>
            <person name="Wilkins M.J."/>
            <person name="Karaoz U."/>
            <person name="Brodie E.L."/>
            <person name="Williams K.H."/>
            <person name="Hubbard S.S."/>
            <person name="Banfield J.F."/>
        </authorList>
    </citation>
    <scope>NUCLEOTIDE SEQUENCE [LARGE SCALE GENOMIC DNA]</scope>
</reference>
<dbReference type="Proteomes" id="UP000177457">
    <property type="component" value="Unassembled WGS sequence"/>
</dbReference>
<dbReference type="InterPro" id="IPR050194">
    <property type="entry name" value="Glycosyltransferase_grp1"/>
</dbReference>
<accession>A0A1F6MPN1</accession>
<dbReference type="Gene3D" id="3.40.50.2000">
    <property type="entry name" value="Glycogen Phosphorylase B"/>
    <property type="match status" value="2"/>
</dbReference>
<comment type="caution">
    <text evidence="3">The sequence shown here is derived from an EMBL/GenBank/DDBJ whole genome shotgun (WGS) entry which is preliminary data.</text>
</comment>
<protein>
    <recommendedName>
        <fullName evidence="5">Glycosyl transferase family 1 domain-containing protein</fullName>
    </recommendedName>
</protein>
<evidence type="ECO:0008006" key="5">
    <source>
        <dbReference type="Google" id="ProtNLM"/>
    </source>
</evidence>
<dbReference type="STRING" id="1798683.A3C90_01960"/>
<evidence type="ECO:0000259" key="2">
    <source>
        <dbReference type="Pfam" id="PF13439"/>
    </source>
</evidence>
<gene>
    <name evidence="3" type="ORF">A3C90_01960</name>
</gene>
<evidence type="ECO:0000259" key="1">
    <source>
        <dbReference type="Pfam" id="PF00534"/>
    </source>
</evidence>
<dbReference type="InterPro" id="IPR028098">
    <property type="entry name" value="Glyco_trans_4-like_N"/>
</dbReference>
<dbReference type="EMBL" id="MFQE01000023">
    <property type="protein sequence ID" value="OGH73490.1"/>
    <property type="molecule type" value="Genomic_DNA"/>
</dbReference>
<evidence type="ECO:0000313" key="4">
    <source>
        <dbReference type="Proteomes" id="UP000177457"/>
    </source>
</evidence>
<feature type="domain" description="Glycosyltransferase subfamily 4-like N-terminal" evidence="2">
    <location>
        <begin position="14"/>
        <end position="185"/>
    </location>
</feature>
<dbReference type="PANTHER" id="PTHR45947:SF3">
    <property type="entry name" value="SULFOQUINOVOSYL TRANSFERASE SQD2"/>
    <property type="match status" value="1"/>
</dbReference>
<sequence>MRIALVHDYLSQDGGAERVLKAFHEMWPEAPIFVLFHDKKKIPDFADADVRQSFLAKLPFGKTKYQWYLPWMPLATERHNLHEFDVVISSTSMFAKGVLTRPNTLHISYCHTPTRYLWTETHEYIADLKYSRAVKAILPPLIHRLRLWDKMSVDRVDHFIANSRTVQQRIQKYYRRESDVMYPPVEIGARVESSPIGDYFVSGGRIVPYKRFDLLVAAFNRLKLRLKIFGEGPVLDELKHTAKPNIEFLGKVSEEKKWELLRGAKAFLHPQVEDLGITAIESMAAGRPVIAFGEGGVTETVIPGETGVFFPEQSWEDVVDAVLHFDDHGWDSARIRDRAEQFGADRFKDRMRQYVEERHEEFQRGLNQCALNIT</sequence>
<evidence type="ECO:0000313" key="3">
    <source>
        <dbReference type="EMBL" id="OGH73490.1"/>
    </source>
</evidence>
<dbReference type="GO" id="GO:0016757">
    <property type="term" value="F:glycosyltransferase activity"/>
    <property type="evidence" value="ECO:0007669"/>
    <property type="project" value="InterPro"/>
</dbReference>
<dbReference type="SUPFAM" id="SSF53756">
    <property type="entry name" value="UDP-Glycosyltransferase/glycogen phosphorylase"/>
    <property type="match status" value="1"/>
</dbReference>
<proteinExistence type="predicted"/>
<dbReference type="Pfam" id="PF00534">
    <property type="entry name" value="Glycos_transf_1"/>
    <property type="match status" value="1"/>
</dbReference>
<dbReference type="InterPro" id="IPR001296">
    <property type="entry name" value="Glyco_trans_1"/>
</dbReference>
<dbReference type="PANTHER" id="PTHR45947">
    <property type="entry name" value="SULFOQUINOVOSYL TRANSFERASE SQD2"/>
    <property type="match status" value="1"/>
</dbReference>
<organism evidence="3 4">
    <name type="scientific">Candidatus Magasanikbacteria bacterium RIFCSPHIGHO2_02_FULL_51_14</name>
    <dbReference type="NCBI Taxonomy" id="1798683"/>
    <lineage>
        <taxon>Bacteria</taxon>
        <taxon>Candidatus Magasanikiibacteriota</taxon>
    </lineage>
</organism>
<feature type="domain" description="Glycosyl transferase family 1" evidence="1">
    <location>
        <begin position="199"/>
        <end position="325"/>
    </location>
</feature>
<dbReference type="Pfam" id="PF13439">
    <property type="entry name" value="Glyco_transf_4"/>
    <property type="match status" value="1"/>
</dbReference>
<name>A0A1F6MPN1_9BACT</name>